<protein>
    <recommendedName>
        <fullName evidence="1">AB hydrolase-1 domain-containing protein</fullName>
    </recommendedName>
</protein>
<dbReference type="SUPFAM" id="SSF53474">
    <property type="entry name" value="alpha/beta-Hydrolases"/>
    <property type="match status" value="1"/>
</dbReference>
<evidence type="ECO:0000259" key="1">
    <source>
        <dbReference type="Pfam" id="PF12697"/>
    </source>
</evidence>
<gene>
    <name evidence="2" type="ORF">OH76DRAFT_1357232</name>
</gene>
<dbReference type="Proteomes" id="UP000256964">
    <property type="component" value="Unassembled WGS sequence"/>
</dbReference>
<organism evidence="2 3">
    <name type="scientific">Lentinus brumalis</name>
    <dbReference type="NCBI Taxonomy" id="2498619"/>
    <lineage>
        <taxon>Eukaryota</taxon>
        <taxon>Fungi</taxon>
        <taxon>Dikarya</taxon>
        <taxon>Basidiomycota</taxon>
        <taxon>Agaricomycotina</taxon>
        <taxon>Agaricomycetes</taxon>
        <taxon>Polyporales</taxon>
        <taxon>Polyporaceae</taxon>
        <taxon>Lentinus</taxon>
    </lineage>
</organism>
<evidence type="ECO:0000313" key="3">
    <source>
        <dbReference type="Proteomes" id="UP000256964"/>
    </source>
</evidence>
<reference evidence="2 3" key="1">
    <citation type="journal article" date="2018" name="Biotechnol. Biofuels">
        <title>Integrative visual omics of the white-rot fungus Polyporus brumalis exposes the biotechnological potential of its oxidative enzymes for delignifying raw plant biomass.</title>
        <authorList>
            <person name="Miyauchi S."/>
            <person name="Rancon A."/>
            <person name="Drula E."/>
            <person name="Hage H."/>
            <person name="Chaduli D."/>
            <person name="Favel A."/>
            <person name="Grisel S."/>
            <person name="Henrissat B."/>
            <person name="Herpoel-Gimbert I."/>
            <person name="Ruiz-Duenas F.J."/>
            <person name="Chevret D."/>
            <person name="Hainaut M."/>
            <person name="Lin J."/>
            <person name="Wang M."/>
            <person name="Pangilinan J."/>
            <person name="Lipzen A."/>
            <person name="Lesage-Meessen L."/>
            <person name="Navarro D."/>
            <person name="Riley R."/>
            <person name="Grigoriev I.V."/>
            <person name="Zhou S."/>
            <person name="Raouche S."/>
            <person name="Rosso M.N."/>
        </authorList>
    </citation>
    <scope>NUCLEOTIDE SEQUENCE [LARGE SCALE GENOMIC DNA]</scope>
    <source>
        <strain evidence="2 3">BRFM 1820</strain>
    </source>
</reference>
<sequence length="374" mass="41296">MSKLSICEDSGAPHGSVDYTTIILLHGYSWHSGIFSKLVPLAKTYNVRIVLVNRRDYPGAVPYSKEDRAALDAAAAEVESDLAAAQAKVLSFMEDNARDLYNLLMGFVTKNDIPKTSVQGDSGGIMVCGWSFGGAWLIALLAYTESFPADNLDLGVYIRRVILYDVPYHTLGYPPLNGDTYGNPLFDTSLEPSEKIRLFADWVSGYYKHTDSLDDLERRTPLAHPPPTISTMTAEELASALYPSPGEPGGADCELNNVGIQSGAFKVLRTNALRPPESEKRLDEDTVSNGWADVEVLFVWCDASPWEPTWGYYAMRQEVEEARKAGDNLRKVMFARVRNANHFIHWHVPDIILRAFLVTASDAEEVVVNVGSAA</sequence>
<evidence type="ECO:0000313" key="2">
    <source>
        <dbReference type="EMBL" id="RDX45754.1"/>
    </source>
</evidence>
<dbReference type="AlphaFoldDB" id="A0A371CZP2"/>
<dbReference type="InterPro" id="IPR000073">
    <property type="entry name" value="AB_hydrolase_1"/>
</dbReference>
<proteinExistence type="predicted"/>
<dbReference type="Gene3D" id="3.40.50.1820">
    <property type="entry name" value="alpha/beta hydrolase"/>
    <property type="match status" value="1"/>
</dbReference>
<name>A0A371CZP2_9APHY</name>
<feature type="domain" description="AB hydrolase-1" evidence="1">
    <location>
        <begin position="22"/>
        <end position="350"/>
    </location>
</feature>
<dbReference type="InterPro" id="IPR029058">
    <property type="entry name" value="AB_hydrolase_fold"/>
</dbReference>
<dbReference type="OrthoDB" id="3466517at2759"/>
<accession>A0A371CZP2</accession>
<dbReference type="EMBL" id="KZ857434">
    <property type="protein sequence ID" value="RDX45754.1"/>
    <property type="molecule type" value="Genomic_DNA"/>
</dbReference>
<dbReference type="Pfam" id="PF12697">
    <property type="entry name" value="Abhydrolase_6"/>
    <property type="match status" value="1"/>
</dbReference>
<keyword evidence="3" id="KW-1185">Reference proteome</keyword>